<feature type="coiled-coil region" evidence="1">
    <location>
        <begin position="77"/>
        <end position="119"/>
    </location>
</feature>
<accession>A0A6G0XPD3</accession>
<evidence type="ECO:0000256" key="2">
    <source>
        <dbReference type="SAM" id="MobiDB-lite"/>
    </source>
</evidence>
<proteinExistence type="predicted"/>
<gene>
    <name evidence="4" type="ORF">Ae201684_002848</name>
</gene>
<evidence type="ECO:0000313" key="5">
    <source>
        <dbReference type="Proteomes" id="UP000481153"/>
    </source>
</evidence>
<dbReference type="VEuPathDB" id="FungiDB:AeMF1_000776"/>
<protein>
    <recommendedName>
        <fullName evidence="3">DZANK-type domain-containing protein</fullName>
    </recommendedName>
</protein>
<dbReference type="AlphaFoldDB" id="A0A6G0XPD3"/>
<keyword evidence="1" id="KW-0175">Coiled coil</keyword>
<organism evidence="4 5">
    <name type="scientific">Aphanomyces euteiches</name>
    <dbReference type="NCBI Taxonomy" id="100861"/>
    <lineage>
        <taxon>Eukaryota</taxon>
        <taxon>Sar</taxon>
        <taxon>Stramenopiles</taxon>
        <taxon>Oomycota</taxon>
        <taxon>Saprolegniomycetes</taxon>
        <taxon>Saprolegniales</taxon>
        <taxon>Verrucalvaceae</taxon>
        <taxon>Aphanomyces</taxon>
    </lineage>
</organism>
<sequence length="481" mass="49428">MPLQTTVPCSQCQANLPRKSRFCSTCGAVQAPSAPVEALTCGNCGAPAARGKFCPSCGTPSTTSSVSTTPQPRRLDMVDVEERIRQERAQREMQEARAAELAASKRAMAERKLAQMERDMRSRPHQVEVVARASGQTSPCYNCRTQVPTTSKLCPSCGSSVATARPKPVQPPPQPVRAMPVQPPPPAPVYSSPAPSLFPASTSQTKQCAACGIAAPNMKFCPSCGAPTKASSPNAAVSSTATASRECAQCRATLAPNAKFCSSCGTSTARSSSRASPGKMASSSLSHMAKAAAARTYAAPTPQTTAAAVAAAPSVLALASKFQANQPPVFQAGSSSALASVSSECSQCRTTLAPKAKFCPSCGTSTAQMPPRTSQAKAAASASISDLTKAASKMTVAPTPQTTTMVVAGAPSALAMASNLHAAAPPAFFSSGSAAPPSRSTGQSTQQRPPFVPPTFVPPEHGTNHVYTMTQTVTRSVTYNA</sequence>
<dbReference type="InterPro" id="IPR025874">
    <property type="entry name" value="DZR"/>
</dbReference>
<keyword evidence="5" id="KW-1185">Reference proteome</keyword>
<feature type="compositionally biased region" description="Pro residues" evidence="2">
    <location>
        <begin position="168"/>
        <end position="188"/>
    </location>
</feature>
<dbReference type="Proteomes" id="UP000481153">
    <property type="component" value="Unassembled WGS sequence"/>
</dbReference>
<comment type="caution">
    <text evidence="4">The sequence shown here is derived from an EMBL/GenBank/DDBJ whole genome shotgun (WGS) entry which is preliminary data.</text>
</comment>
<evidence type="ECO:0000313" key="4">
    <source>
        <dbReference type="EMBL" id="KAF0742181.1"/>
    </source>
</evidence>
<name>A0A6G0XPD3_9STRA</name>
<evidence type="ECO:0000259" key="3">
    <source>
        <dbReference type="Pfam" id="PF12773"/>
    </source>
</evidence>
<feature type="compositionally biased region" description="Polar residues" evidence="2">
    <location>
        <begin position="439"/>
        <end position="448"/>
    </location>
</feature>
<dbReference type="Pfam" id="PF12773">
    <property type="entry name" value="DZR"/>
    <property type="match status" value="1"/>
</dbReference>
<reference evidence="4 5" key="1">
    <citation type="submission" date="2019-07" db="EMBL/GenBank/DDBJ databases">
        <title>Genomics analysis of Aphanomyces spp. identifies a new class of oomycete effector associated with host adaptation.</title>
        <authorList>
            <person name="Gaulin E."/>
        </authorList>
    </citation>
    <scope>NUCLEOTIDE SEQUENCE [LARGE SCALE GENOMIC DNA]</scope>
    <source>
        <strain evidence="4 5">ATCC 201684</strain>
    </source>
</reference>
<feature type="domain" description="DZANK-type" evidence="3">
    <location>
        <begin position="9"/>
        <end position="58"/>
    </location>
</feature>
<dbReference type="EMBL" id="VJMJ01000030">
    <property type="protein sequence ID" value="KAF0742181.1"/>
    <property type="molecule type" value="Genomic_DNA"/>
</dbReference>
<feature type="region of interest" description="Disordered" evidence="2">
    <location>
        <begin position="162"/>
        <end position="193"/>
    </location>
</feature>
<feature type="region of interest" description="Disordered" evidence="2">
    <location>
        <begin position="431"/>
        <end position="450"/>
    </location>
</feature>
<evidence type="ECO:0000256" key="1">
    <source>
        <dbReference type="SAM" id="Coils"/>
    </source>
</evidence>